<comment type="caution">
    <text evidence="8">The sequence shown here is derived from an EMBL/GenBank/DDBJ whole genome shotgun (WGS) entry which is preliminary data.</text>
</comment>
<dbReference type="PANTHER" id="PTHR37422">
    <property type="entry name" value="TEICHURONIC ACID BIOSYNTHESIS PROTEIN TUAE"/>
    <property type="match status" value="1"/>
</dbReference>
<evidence type="ECO:0000256" key="3">
    <source>
        <dbReference type="ARBA" id="ARBA00022989"/>
    </source>
</evidence>
<protein>
    <submittedName>
        <fullName evidence="8">Lipid A core--O-antigen ligase</fullName>
    </submittedName>
</protein>
<feature type="transmembrane region" description="Helical" evidence="5">
    <location>
        <begin position="180"/>
        <end position="197"/>
    </location>
</feature>
<proteinExistence type="predicted"/>
<feature type="transmembrane region" description="Helical" evidence="5">
    <location>
        <begin position="357"/>
        <end position="372"/>
    </location>
</feature>
<feature type="transmembrane region" description="Helical" evidence="5">
    <location>
        <begin position="32"/>
        <end position="48"/>
    </location>
</feature>
<accession>A0A2T7B7L5</accession>
<evidence type="ECO:0000259" key="6">
    <source>
        <dbReference type="Pfam" id="PF04932"/>
    </source>
</evidence>
<dbReference type="OrthoDB" id="5596698at2"/>
<keyword evidence="4 5" id="KW-0472">Membrane</keyword>
<evidence type="ECO:0000256" key="5">
    <source>
        <dbReference type="SAM" id="Phobius"/>
    </source>
</evidence>
<dbReference type="InterPro" id="IPR021797">
    <property type="entry name" value="Wzy_C_2"/>
</dbReference>
<keyword evidence="2 5" id="KW-0812">Transmembrane</keyword>
<organism evidence="8">
    <name type="scientific">Cronobacter turicensis</name>
    <dbReference type="NCBI Taxonomy" id="413502"/>
    <lineage>
        <taxon>Bacteria</taxon>
        <taxon>Pseudomonadati</taxon>
        <taxon>Pseudomonadota</taxon>
        <taxon>Gammaproteobacteria</taxon>
        <taxon>Enterobacterales</taxon>
        <taxon>Enterobacteriaceae</taxon>
        <taxon>Cronobacter</taxon>
    </lineage>
</organism>
<sequence>MIMLLLTCLFFLVFIFIPNSGGSGVKLPYNLIFIGWLGVVMLYCSIAHKNSNKQLQCILIYAGGLILLLAWMSSFWQSPGVWVLALALAVWYFLSCIVINNNRKCFVLFFLFILALAQALIGLIQTFMPHLAMQLYEYDWLRNQGRPYGIFQQVNLLASFLASGIGCGFLLLMQQRLRRNALLCIAGLSLLTFVLVLNQSRAGEIGAILIVLCLAALLWRQHPARIAATLMLMMISAATAWYITQHTTVLVNGVAYSMARDYASSTHARWQILAITWQMIMENPWLGWGYGTFEYAFSRFVLAHPEYGYTYSSIVTHPHNELLYAWFQGGVVALSGMLLLFAGWVKIVMSAWRQGRMQTGYALLIIPLLVHLNLEYPFYQSFVHFGLFILLLRLGVIDNPQHQTVRAGTALRLAAGGVAAALLAFSLTALYAGYQLTLLERGHLANFPRPAPWYFSLQGERATFDQNVALLIDYNRTHNEADLNTFMAWAERYSLRHNDKNIWQSMIVITQHRGDALATARLRAQYDRLFPVVQARHLP</sequence>
<dbReference type="PANTHER" id="PTHR37422:SF21">
    <property type="entry name" value="EXOQ-LIKE PROTEIN"/>
    <property type="match status" value="1"/>
</dbReference>
<evidence type="ECO:0000256" key="2">
    <source>
        <dbReference type="ARBA" id="ARBA00022692"/>
    </source>
</evidence>
<evidence type="ECO:0000313" key="8">
    <source>
        <dbReference type="EMBL" id="PUX23905.1"/>
    </source>
</evidence>
<dbReference type="Pfam" id="PF11846">
    <property type="entry name" value="Wzy_C_2"/>
    <property type="match status" value="1"/>
</dbReference>
<reference evidence="8" key="1">
    <citation type="submission" date="2016-12" db="EMBL/GenBank/DDBJ databases">
        <title>Analysis of the Molecular Diversity Among Cronobacter Species Isolated from Filth Flies Using a Pan Genomic DNA Microarray.</title>
        <authorList>
            <person name="Pava-Ripoll M."/>
            <person name="Tall B."/>
            <person name="Farber J."/>
            <person name="Fanning S."/>
            <person name="Lehner A."/>
            <person name="Stephan R."/>
            <person name="Pagotto F."/>
            <person name="Iverson C."/>
            <person name="Ziobro G."/>
            <person name="Miller A."/>
            <person name="Pearson R."/>
            <person name="Yan Q."/>
            <person name="Kim M."/>
            <person name="Jeong S."/>
            <person name="Park J."/>
            <person name="Jun S."/>
            <person name="Choi H."/>
            <person name="Chung T."/>
            <person name="Yoo Y."/>
            <person name="Park E."/>
            <person name="Hwang S."/>
            <person name="Lee B."/>
            <person name="Sathyamoorthy V."/>
            <person name="Carter L."/>
            <person name="Mammel M."/>
            <person name="Jackson S."/>
            <person name="Kothary M."/>
            <person name="Patel I."/>
            <person name="Grim C."/>
            <person name="Gopinath G."/>
            <person name="Gangiredla J."/>
            <person name="Chase H."/>
        </authorList>
    </citation>
    <scope>NUCLEOTIDE SEQUENCE [LARGE SCALE GENOMIC DNA]</scope>
    <source>
        <strain evidence="8">MOD1-Sh41s</strain>
    </source>
</reference>
<feature type="domain" description="O-antigen ligase-related" evidence="6">
    <location>
        <begin position="187"/>
        <end position="335"/>
    </location>
</feature>
<keyword evidence="8" id="KW-0436">Ligase</keyword>
<dbReference type="InterPro" id="IPR051533">
    <property type="entry name" value="WaaL-like"/>
</dbReference>
<feature type="transmembrane region" description="Helical" evidence="5">
    <location>
        <begin position="106"/>
        <end position="128"/>
    </location>
</feature>
<evidence type="ECO:0000259" key="7">
    <source>
        <dbReference type="Pfam" id="PF11846"/>
    </source>
</evidence>
<feature type="transmembrane region" description="Helical" evidence="5">
    <location>
        <begin position="378"/>
        <end position="397"/>
    </location>
</feature>
<feature type="transmembrane region" description="Helical" evidence="5">
    <location>
        <begin position="80"/>
        <end position="99"/>
    </location>
</feature>
<feature type="transmembrane region" description="Helical" evidence="5">
    <location>
        <begin position="226"/>
        <end position="244"/>
    </location>
</feature>
<dbReference type="Pfam" id="PF04932">
    <property type="entry name" value="Wzy_C"/>
    <property type="match status" value="1"/>
</dbReference>
<gene>
    <name evidence="8" type="ORF">BS411_08145</name>
</gene>
<feature type="transmembrane region" description="Helical" evidence="5">
    <location>
        <begin position="148"/>
        <end position="173"/>
    </location>
</feature>
<feature type="transmembrane region" description="Helical" evidence="5">
    <location>
        <begin position="323"/>
        <end position="345"/>
    </location>
</feature>
<dbReference type="AlphaFoldDB" id="A0A2T7B7L5"/>
<feature type="domain" description="Virulence factor membrane-bound polymerase C-terminal" evidence="7">
    <location>
        <begin position="363"/>
        <end position="535"/>
    </location>
</feature>
<dbReference type="InterPro" id="IPR007016">
    <property type="entry name" value="O-antigen_ligase-rel_domated"/>
</dbReference>
<dbReference type="GO" id="GO:0016020">
    <property type="term" value="C:membrane"/>
    <property type="evidence" value="ECO:0007669"/>
    <property type="project" value="UniProtKB-SubCell"/>
</dbReference>
<dbReference type="EMBL" id="MSAG01000012">
    <property type="protein sequence ID" value="PUX23905.1"/>
    <property type="molecule type" value="Genomic_DNA"/>
</dbReference>
<name>A0A2T7B7L5_9ENTR</name>
<feature type="transmembrane region" description="Helical" evidence="5">
    <location>
        <begin position="409"/>
        <end position="434"/>
    </location>
</feature>
<evidence type="ECO:0000256" key="4">
    <source>
        <dbReference type="ARBA" id="ARBA00023136"/>
    </source>
</evidence>
<comment type="subcellular location">
    <subcellularLocation>
        <location evidence="1">Membrane</location>
        <topology evidence="1">Multi-pass membrane protein</topology>
    </subcellularLocation>
</comment>
<feature type="transmembrane region" description="Helical" evidence="5">
    <location>
        <begin position="55"/>
        <end position="74"/>
    </location>
</feature>
<evidence type="ECO:0000256" key="1">
    <source>
        <dbReference type="ARBA" id="ARBA00004141"/>
    </source>
</evidence>
<dbReference type="GO" id="GO:0016874">
    <property type="term" value="F:ligase activity"/>
    <property type="evidence" value="ECO:0007669"/>
    <property type="project" value="UniProtKB-KW"/>
</dbReference>
<keyword evidence="3 5" id="KW-1133">Transmembrane helix</keyword>
<feature type="transmembrane region" description="Helical" evidence="5">
    <location>
        <begin position="203"/>
        <end position="219"/>
    </location>
</feature>